<sequence length="378" mass="42242">MLSFRTTGYNGYACKYSPFYDNKIAVATSANYGLVGNGKLFILSINEDGSISQDAAFDTQDGLFDLSWSEAHENQVVTSSGDGTISLFDTTLPQFPIKKYAGHTREVFSVHWNLVDKSTFCTSSWDGTIGIWSPNRDEPLMRLIPPPTKTETRVEPVQNPNAVPLSSNKPNVPNPQNDCIYQAVFSPHDPSLLISCNRASHIQAWDIRSPQPLQLDFIAHGGLEALTCDFNKYRSSVIASAGVDKSIKIWDLRMIQSLSQPPPSAALGSPHHNVGPTPLNKLIGHDFAVRKINWSPHSGDMLLSASYDMTSRVWHDQTDHKARFLNNRFAHGQACKNIFHGHKEFVIGCDWSLWGDPGWVVTTGWDEMVYVWDSKRKY</sequence>
<organism evidence="1 2">
    <name type="scientific">Candida boidinii</name>
    <name type="common">Yeast</name>
    <dbReference type="NCBI Taxonomy" id="5477"/>
    <lineage>
        <taxon>Eukaryota</taxon>
        <taxon>Fungi</taxon>
        <taxon>Dikarya</taxon>
        <taxon>Ascomycota</taxon>
        <taxon>Saccharomycotina</taxon>
        <taxon>Pichiomycetes</taxon>
        <taxon>Pichiales</taxon>
        <taxon>Pichiaceae</taxon>
        <taxon>Ogataea</taxon>
        <taxon>Ogataea/Candida clade</taxon>
    </lineage>
</organism>
<protein>
    <submittedName>
        <fullName evidence="1">Unnamed protein product</fullName>
    </submittedName>
</protein>
<gene>
    <name evidence="1" type="ORF">Cboi01_000178900</name>
</gene>
<proteinExistence type="predicted"/>
<dbReference type="Proteomes" id="UP001165101">
    <property type="component" value="Unassembled WGS sequence"/>
</dbReference>
<evidence type="ECO:0000313" key="2">
    <source>
        <dbReference type="Proteomes" id="UP001165101"/>
    </source>
</evidence>
<name>A0ACB5TL73_CANBO</name>
<accession>A0ACB5TL73</accession>
<dbReference type="EMBL" id="BSXV01000712">
    <property type="protein sequence ID" value="GME90307.1"/>
    <property type="molecule type" value="Genomic_DNA"/>
</dbReference>
<comment type="caution">
    <text evidence="1">The sequence shown here is derived from an EMBL/GenBank/DDBJ whole genome shotgun (WGS) entry which is preliminary data.</text>
</comment>
<evidence type="ECO:0000313" key="1">
    <source>
        <dbReference type="EMBL" id="GME90307.1"/>
    </source>
</evidence>
<keyword evidence="2" id="KW-1185">Reference proteome</keyword>
<reference evidence="1" key="1">
    <citation type="submission" date="2023-04" db="EMBL/GenBank/DDBJ databases">
        <title>Candida boidinii NBRC 1967.</title>
        <authorList>
            <person name="Ichikawa N."/>
            <person name="Sato H."/>
            <person name="Tonouchi N."/>
        </authorList>
    </citation>
    <scope>NUCLEOTIDE SEQUENCE</scope>
    <source>
        <strain evidence="1">NBRC 1967</strain>
    </source>
</reference>